<reference evidence="3 4" key="2">
    <citation type="journal article" date="2012" name="Eukaryot. Cell">
        <title>Genome update of Botrytis cinerea strains B05.10 and T4.</title>
        <authorList>
            <person name="Staats M."/>
            <person name="van Kan J.A."/>
        </authorList>
    </citation>
    <scope>NUCLEOTIDE SEQUENCE [LARGE SCALE GENOMIC DNA]</scope>
    <source>
        <strain evidence="3 4">B05.10</strain>
    </source>
</reference>
<feature type="domain" description="Cation-transporting P-type ATPase N-terminal" evidence="2">
    <location>
        <begin position="26"/>
        <end position="97"/>
    </location>
</feature>
<dbReference type="InterPro" id="IPR023298">
    <property type="entry name" value="ATPase_P-typ_TM_dom_sf"/>
</dbReference>
<dbReference type="AlphaFoldDB" id="A0A384K6F6"/>
<protein>
    <recommendedName>
        <fullName evidence="2">Cation-transporting P-type ATPase N-terminal domain-containing protein</fullName>
    </recommendedName>
</protein>
<dbReference type="SUPFAM" id="SSF81665">
    <property type="entry name" value="Calcium ATPase, transmembrane domain M"/>
    <property type="match status" value="1"/>
</dbReference>
<dbReference type="OrthoDB" id="3352408at2759"/>
<reference evidence="3 4" key="3">
    <citation type="journal article" date="2017" name="Mol. Plant Pathol.">
        <title>A gapless genome sequence of the fungus Botrytis cinerea.</title>
        <authorList>
            <person name="Van Kan J.A."/>
            <person name="Stassen J.H."/>
            <person name="Mosbach A."/>
            <person name="Van Der Lee T.A."/>
            <person name="Faino L."/>
            <person name="Farmer A.D."/>
            <person name="Papasotiriou D.G."/>
            <person name="Zhou S."/>
            <person name="Seidl M.F."/>
            <person name="Cottam E."/>
            <person name="Edel D."/>
            <person name="Hahn M."/>
            <person name="Schwartz D.C."/>
            <person name="Dietrich R.A."/>
            <person name="Widdison S."/>
            <person name="Scalliet G."/>
        </authorList>
    </citation>
    <scope>NUCLEOTIDE SEQUENCE [LARGE SCALE GENOMIC DNA]</scope>
    <source>
        <strain evidence="3 4">B05.10</strain>
    </source>
</reference>
<organism evidence="3 4">
    <name type="scientific">Botryotinia fuckeliana (strain B05.10)</name>
    <name type="common">Noble rot fungus</name>
    <name type="synonym">Botrytis cinerea</name>
    <dbReference type="NCBI Taxonomy" id="332648"/>
    <lineage>
        <taxon>Eukaryota</taxon>
        <taxon>Fungi</taxon>
        <taxon>Dikarya</taxon>
        <taxon>Ascomycota</taxon>
        <taxon>Pezizomycotina</taxon>
        <taxon>Leotiomycetes</taxon>
        <taxon>Helotiales</taxon>
        <taxon>Sclerotiniaceae</taxon>
        <taxon>Botrytis</taxon>
    </lineage>
</organism>
<keyword evidence="4" id="KW-1185">Reference proteome</keyword>
<evidence type="ECO:0000313" key="3">
    <source>
        <dbReference type="EMBL" id="ATZ58117.1"/>
    </source>
</evidence>
<reference evidence="3 4" key="1">
    <citation type="journal article" date="2011" name="PLoS Genet.">
        <title>Genomic analysis of the necrotrophic fungal pathogens Sclerotinia sclerotiorum and Botrytis cinerea.</title>
        <authorList>
            <person name="Amselem J."/>
            <person name="Cuomo C.A."/>
            <person name="van Kan J.A."/>
            <person name="Viaud M."/>
            <person name="Benito E.P."/>
            <person name="Couloux A."/>
            <person name="Coutinho P.M."/>
            <person name="de Vries R.P."/>
            <person name="Dyer P.S."/>
            <person name="Fillinger S."/>
            <person name="Fournier E."/>
            <person name="Gout L."/>
            <person name="Hahn M."/>
            <person name="Kohn L."/>
            <person name="Lapalu N."/>
            <person name="Plummer K.M."/>
            <person name="Pradier J.M."/>
            <person name="Quevillon E."/>
            <person name="Sharon A."/>
            <person name="Simon A."/>
            <person name="ten Have A."/>
            <person name="Tudzynski B."/>
            <person name="Tudzynski P."/>
            <person name="Wincker P."/>
            <person name="Andrew M."/>
            <person name="Anthouard V."/>
            <person name="Beever R.E."/>
            <person name="Beffa R."/>
            <person name="Benoit I."/>
            <person name="Bouzid O."/>
            <person name="Brault B."/>
            <person name="Chen Z."/>
            <person name="Choquer M."/>
            <person name="Collemare J."/>
            <person name="Cotton P."/>
            <person name="Danchin E.G."/>
            <person name="Da Silva C."/>
            <person name="Gautier A."/>
            <person name="Giraud C."/>
            <person name="Giraud T."/>
            <person name="Gonzalez C."/>
            <person name="Grossetete S."/>
            <person name="Guldener U."/>
            <person name="Henrissat B."/>
            <person name="Howlett B.J."/>
            <person name="Kodira C."/>
            <person name="Kretschmer M."/>
            <person name="Lappartient A."/>
            <person name="Leroch M."/>
            <person name="Levis C."/>
            <person name="Mauceli E."/>
            <person name="Neuveglise C."/>
            <person name="Oeser B."/>
            <person name="Pearson M."/>
            <person name="Poulain J."/>
            <person name="Poussereau N."/>
            <person name="Quesneville H."/>
            <person name="Rascle C."/>
            <person name="Schumacher J."/>
            <person name="Segurens B."/>
            <person name="Sexton A."/>
            <person name="Silva E."/>
            <person name="Sirven C."/>
            <person name="Soanes D.M."/>
            <person name="Talbot N.J."/>
            <person name="Templeton M."/>
            <person name="Yandava C."/>
            <person name="Yarden O."/>
            <person name="Zeng Q."/>
            <person name="Rollins J.A."/>
            <person name="Lebrun M.H."/>
            <person name="Dickman M."/>
        </authorList>
    </citation>
    <scope>NUCLEOTIDE SEQUENCE [LARGE SCALE GENOMIC DNA]</scope>
    <source>
        <strain evidence="3 4">B05.10</strain>
    </source>
</reference>
<dbReference type="EMBL" id="CP009819">
    <property type="protein sequence ID" value="ATZ58117.1"/>
    <property type="molecule type" value="Genomic_DNA"/>
</dbReference>
<sequence>MTAAKDRRKEETSHVSGQANEQLSDLPHSLTIEQLLDEIGANLESGLTASEAKARLEKYGENELDDGPGVSPVKILIRQVANAMTLVKRVTSCILAKYFLIQFCRC</sequence>
<feature type="region of interest" description="Disordered" evidence="1">
    <location>
        <begin position="1"/>
        <end position="25"/>
    </location>
</feature>
<dbReference type="Gene3D" id="2.70.150.10">
    <property type="entry name" value="Calcium-transporting ATPase, cytoplasmic transduction domain A"/>
    <property type="match status" value="1"/>
</dbReference>
<feature type="compositionally biased region" description="Basic and acidic residues" evidence="1">
    <location>
        <begin position="1"/>
        <end position="13"/>
    </location>
</feature>
<dbReference type="Proteomes" id="UP000001798">
    <property type="component" value="Chromosome 15"/>
</dbReference>
<dbReference type="VEuPathDB" id="FungiDB:Bcin15g05670"/>
<name>A0A384K6F6_BOTFB</name>
<evidence type="ECO:0000256" key="1">
    <source>
        <dbReference type="SAM" id="MobiDB-lite"/>
    </source>
</evidence>
<gene>
    <name evidence="3" type="ORF">BCIN_15g05670</name>
</gene>
<dbReference type="InterPro" id="IPR004014">
    <property type="entry name" value="ATPase_P-typ_cation-transptr_N"/>
</dbReference>
<accession>A0A384K6F6</accession>
<dbReference type="RefSeq" id="XP_024553562.1">
    <property type="nucleotide sequence ID" value="XM_024697747.1"/>
</dbReference>
<dbReference type="Gene3D" id="1.20.1110.10">
    <property type="entry name" value="Calcium-transporting ATPase, transmembrane domain"/>
    <property type="match status" value="1"/>
</dbReference>
<evidence type="ECO:0000259" key="2">
    <source>
        <dbReference type="SMART" id="SM00831"/>
    </source>
</evidence>
<evidence type="ECO:0000313" key="4">
    <source>
        <dbReference type="Proteomes" id="UP000001798"/>
    </source>
</evidence>
<proteinExistence type="predicted"/>
<dbReference type="GeneID" id="5430213"/>
<dbReference type="SMART" id="SM00831">
    <property type="entry name" value="Cation_ATPase_N"/>
    <property type="match status" value="1"/>
</dbReference>
<feature type="compositionally biased region" description="Polar residues" evidence="1">
    <location>
        <begin position="14"/>
        <end position="23"/>
    </location>
</feature>
<dbReference type="Pfam" id="PF00690">
    <property type="entry name" value="Cation_ATPase_N"/>
    <property type="match status" value="1"/>
</dbReference>